<name>A0ABR9UYP1_9CHRO</name>
<feature type="transmembrane region" description="Helical" evidence="6">
    <location>
        <begin position="301"/>
        <end position="332"/>
    </location>
</feature>
<protein>
    <submittedName>
        <fullName evidence="7">AI-2E family transporter</fullName>
    </submittedName>
</protein>
<feature type="transmembrane region" description="Helical" evidence="6">
    <location>
        <begin position="145"/>
        <end position="172"/>
    </location>
</feature>
<evidence type="ECO:0000256" key="5">
    <source>
        <dbReference type="ARBA" id="ARBA00023136"/>
    </source>
</evidence>
<dbReference type="Proteomes" id="UP000651156">
    <property type="component" value="Unassembled WGS sequence"/>
</dbReference>
<keyword evidence="4 6" id="KW-1133">Transmembrane helix</keyword>
<dbReference type="PANTHER" id="PTHR21716:SF66">
    <property type="entry name" value="TRANSPORT PROTEIN SLL0063-RELATED"/>
    <property type="match status" value="1"/>
</dbReference>
<feature type="transmembrane region" description="Helical" evidence="6">
    <location>
        <begin position="209"/>
        <end position="226"/>
    </location>
</feature>
<sequence>MMNNLRRRLSNSFIIRFLLLFAFGWALLQLLVYFETVIVIFTFAAILAALLNYPVRWLRRFLPRTFAVILVFLVSLLIVIALVITLGFAILSQGQQLINRILEISNSVGFSLEQLEAFLQTRNLQLNLDAIGEQIRNFALSGISYILNLLGTSLTNFINFVLIAVVTLFMLLNGKNVWHFVLKTVPEKSRKHFADTVEEKLLGFFRGQLILMLFLSTSTFLVFILLQVPSPLVLSLIIGVIDAVPGIGATLGIGTVFFILLTQDVLLAFKVLAVSIILQQIQDNLISPRVMQNSVDVNPVVTFFALLVGARIAGLLGIFLAVPVAGLIVSLLEIDELKGE</sequence>
<proteinExistence type="inferred from homology"/>
<keyword evidence="8" id="KW-1185">Reference proteome</keyword>
<keyword evidence="5 6" id="KW-0472">Membrane</keyword>
<evidence type="ECO:0000256" key="1">
    <source>
        <dbReference type="ARBA" id="ARBA00004141"/>
    </source>
</evidence>
<dbReference type="Pfam" id="PF01594">
    <property type="entry name" value="AI-2E_transport"/>
    <property type="match status" value="1"/>
</dbReference>
<reference evidence="7 8" key="1">
    <citation type="submission" date="2020-10" db="EMBL/GenBank/DDBJ databases">
        <authorList>
            <person name="Castelo-Branco R."/>
            <person name="Eusebio N."/>
            <person name="Adriana R."/>
            <person name="Vieira A."/>
            <person name="Brugerolle De Fraissinette N."/>
            <person name="Rezende De Castro R."/>
            <person name="Schneider M.P."/>
            <person name="Vasconcelos V."/>
            <person name="Leao P.N."/>
        </authorList>
    </citation>
    <scope>NUCLEOTIDE SEQUENCE [LARGE SCALE GENOMIC DNA]</scope>
    <source>
        <strain evidence="7 8">LEGE 06123</strain>
    </source>
</reference>
<accession>A0ABR9UYP1</accession>
<evidence type="ECO:0000256" key="2">
    <source>
        <dbReference type="ARBA" id="ARBA00009773"/>
    </source>
</evidence>
<feature type="transmembrane region" description="Helical" evidence="6">
    <location>
        <begin position="232"/>
        <end position="258"/>
    </location>
</feature>
<gene>
    <name evidence="7" type="ORF">IQ230_24510</name>
</gene>
<evidence type="ECO:0000256" key="4">
    <source>
        <dbReference type="ARBA" id="ARBA00022989"/>
    </source>
</evidence>
<organism evidence="7 8">
    <name type="scientific">Gloeocapsopsis crepidinum LEGE 06123</name>
    <dbReference type="NCBI Taxonomy" id="588587"/>
    <lineage>
        <taxon>Bacteria</taxon>
        <taxon>Bacillati</taxon>
        <taxon>Cyanobacteriota</taxon>
        <taxon>Cyanophyceae</taxon>
        <taxon>Oscillatoriophycideae</taxon>
        <taxon>Chroococcales</taxon>
        <taxon>Chroococcaceae</taxon>
        <taxon>Gloeocapsopsis</taxon>
    </lineage>
</organism>
<comment type="caution">
    <text evidence="7">The sequence shown here is derived from an EMBL/GenBank/DDBJ whole genome shotgun (WGS) entry which is preliminary data.</text>
</comment>
<comment type="similarity">
    <text evidence="2">Belongs to the autoinducer-2 exporter (AI-2E) (TC 2.A.86) family.</text>
</comment>
<evidence type="ECO:0000313" key="7">
    <source>
        <dbReference type="EMBL" id="MBE9193444.1"/>
    </source>
</evidence>
<feature type="transmembrane region" description="Helical" evidence="6">
    <location>
        <begin position="67"/>
        <end position="91"/>
    </location>
</feature>
<feature type="transmembrane region" description="Helical" evidence="6">
    <location>
        <begin position="37"/>
        <end position="55"/>
    </location>
</feature>
<keyword evidence="3 6" id="KW-0812">Transmembrane</keyword>
<comment type="subcellular location">
    <subcellularLocation>
        <location evidence="1">Membrane</location>
        <topology evidence="1">Multi-pass membrane protein</topology>
    </subcellularLocation>
</comment>
<dbReference type="InterPro" id="IPR002549">
    <property type="entry name" value="AI-2E-like"/>
</dbReference>
<dbReference type="EMBL" id="JADEWN010000095">
    <property type="protein sequence ID" value="MBE9193444.1"/>
    <property type="molecule type" value="Genomic_DNA"/>
</dbReference>
<evidence type="ECO:0000313" key="8">
    <source>
        <dbReference type="Proteomes" id="UP000651156"/>
    </source>
</evidence>
<evidence type="ECO:0000256" key="6">
    <source>
        <dbReference type="SAM" id="Phobius"/>
    </source>
</evidence>
<evidence type="ECO:0000256" key="3">
    <source>
        <dbReference type="ARBA" id="ARBA00022692"/>
    </source>
</evidence>
<dbReference type="PANTHER" id="PTHR21716">
    <property type="entry name" value="TRANSMEMBRANE PROTEIN"/>
    <property type="match status" value="1"/>
</dbReference>
<feature type="transmembrane region" description="Helical" evidence="6">
    <location>
        <begin position="12"/>
        <end position="31"/>
    </location>
</feature>